<evidence type="ECO:0000313" key="8">
    <source>
        <dbReference type="Proteomes" id="UP000030746"/>
    </source>
</evidence>
<keyword evidence="1" id="KW-0677">Repeat</keyword>
<feature type="region of interest" description="Disordered" evidence="4">
    <location>
        <begin position="309"/>
        <end position="352"/>
    </location>
</feature>
<keyword evidence="5" id="KW-0812">Transmembrane</keyword>
<keyword evidence="2" id="KW-1015">Disulfide bond</keyword>
<evidence type="ECO:0000313" key="7">
    <source>
        <dbReference type="EMBL" id="ESO88817.1"/>
    </source>
</evidence>
<feature type="transmembrane region" description="Helical" evidence="5">
    <location>
        <begin position="254"/>
        <end position="277"/>
    </location>
</feature>
<feature type="transmembrane region" description="Helical" evidence="5">
    <location>
        <begin position="50"/>
        <end position="72"/>
    </location>
</feature>
<name>V3ZWP0_LOTGI</name>
<dbReference type="Proteomes" id="UP000030746">
    <property type="component" value="Unassembled WGS sequence"/>
</dbReference>
<dbReference type="PANTHER" id="PTHR24251">
    <property type="entry name" value="OVOCHYMASE-RELATED"/>
    <property type="match status" value="1"/>
</dbReference>
<dbReference type="EMBL" id="KB202620">
    <property type="protein sequence ID" value="ESO88817.1"/>
    <property type="molecule type" value="Genomic_DNA"/>
</dbReference>
<dbReference type="InterPro" id="IPR000859">
    <property type="entry name" value="CUB_dom"/>
</dbReference>
<dbReference type="KEGG" id="lgi:LOTGIDRAFT_234404"/>
<dbReference type="SMART" id="SM00042">
    <property type="entry name" value="CUB"/>
    <property type="match status" value="1"/>
</dbReference>
<dbReference type="SUPFAM" id="SSF49854">
    <property type="entry name" value="Spermadhesin, CUB domain"/>
    <property type="match status" value="1"/>
</dbReference>
<reference evidence="7 8" key="1">
    <citation type="journal article" date="2013" name="Nature">
        <title>Insights into bilaterian evolution from three spiralian genomes.</title>
        <authorList>
            <person name="Simakov O."/>
            <person name="Marletaz F."/>
            <person name="Cho S.J."/>
            <person name="Edsinger-Gonzales E."/>
            <person name="Havlak P."/>
            <person name="Hellsten U."/>
            <person name="Kuo D.H."/>
            <person name="Larsson T."/>
            <person name="Lv J."/>
            <person name="Arendt D."/>
            <person name="Savage R."/>
            <person name="Osoegawa K."/>
            <person name="de Jong P."/>
            <person name="Grimwood J."/>
            <person name="Chapman J.A."/>
            <person name="Shapiro H."/>
            <person name="Aerts A."/>
            <person name="Otillar R.P."/>
            <person name="Terry A.Y."/>
            <person name="Boore J.L."/>
            <person name="Grigoriev I.V."/>
            <person name="Lindberg D.R."/>
            <person name="Seaver E.C."/>
            <person name="Weisblat D.A."/>
            <person name="Putnam N.H."/>
            <person name="Rokhsar D.S."/>
        </authorList>
    </citation>
    <scope>NUCLEOTIDE SEQUENCE [LARGE SCALE GENOMIC DNA]</scope>
</reference>
<dbReference type="CDD" id="cd00041">
    <property type="entry name" value="CUB"/>
    <property type="match status" value="1"/>
</dbReference>
<protein>
    <recommendedName>
        <fullName evidence="6">CUB domain-containing protein</fullName>
    </recommendedName>
</protein>
<accession>V3ZWP0</accession>
<dbReference type="InterPro" id="IPR035914">
    <property type="entry name" value="Sperma_CUB_dom_sf"/>
</dbReference>
<dbReference type="RefSeq" id="XP_009060487.1">
    <property type="nucleotide sequence ID" value="XM_009062239.1"/>
</dbReference>
<evidence type="ECO:0000256" key="1">
    <source>
        <dbReference type="ARBA" id="ARBA00022737"/>
    </source>
</evidence>
<dbReference type="HOGENOM" id="CLU_738267_0_0_1"/>
<dbReference type="AlphaFoldDB" id="V3ZWP0"/>
<feature type="compositionally biased region" description="Polar residues" evidence="4">
    <location>
        <begin position="319"/>
        <end position="331"/>
    </location>
</feature>
<evidence type="ECO:0000256" key="4">
    <source>
        <dbReference type="SAM" id="MobiDB-lite"/>
    </source>
</evidence>
<gene>
    <name evidence="7" type="ORF">LOTGIDRAFT_234404</name>
</gene>
<dbReference type="GeneID" id="20249527"/>
<evidence type="ECO:0000259" key="6">
    <source>
        <dbReference type="PROSITE" id="PS01180"/>
    </source>
</evidence>
<keyword evidence="8" id="KW-1185">Reference proteome</keyword>
<dbReference type="Pfam" id="PF00431">
    <property type="entry name" value="CUB"/>
    <property type="match status" value="1"/>
</dbReference>
<dbReference type="PROSITE" id="PS01180">
    <property type="entry name" value="CUB"/>
    <property type="match status" value="1"/>
</dbReference>
<organism evidence="7 8">
    <name type="scientific">Lottia gigantea</name>
    <name type="common">Giant owl limpet</name>
    <dbReference type="NCBI Taxonomy" id="225164"/>
    <lineage>
        <taxon>Eukaryota</taxon>
        <taxon>Metazoa</taxon>
        <taxon>Spiralia</taxon>
        <taxon>Lophotrochozoa</taxon>
        <taxon>Mollusca</taxon>
        <taxon>Gastropoda</taxon>
        <taxon>Patellogastropoda</taxon>
        <taxon>Lottioidea</taxon>
        <taxon>Lottiidae</taxon>
        <taxon>Lottia</taxon>
    </lineage>
</organism>
<sequence>MEGHDSMNKVHPMDISHYGNDSGGMMHKMMHARSIFNYHTPMTSMLFIDWTLSTITGLVLAMIATFVFAISYEGLRYYVYVHGALQKRGEKWDIKPKKGFEKLPSEFCYLVKRYLISLKICECTDKHFYELTATNTEQFVVSPNFPAYYPKNVKCGFRIKSPENHVRVHLDVTRAAVGNPAVCGLDALYIYDGPSDKSRLLGKVCYNIGSYVSTNEYMFLEFSSYSNDQTRGVGFRAKYYSEAKPIAKSEEFNYIGLIIGLSLLAVVIICVIHCFLYKRYRIGKVQWNWFKPYCLCCKIKIPQPWQPPPIEIENEDPSAPSTPDSAQNYVSIGNGPPPYVPSGDPFEPPPSYEEVMANIHRQMAPTSNRPETTSI</sequence>
<comment type="caution">
    <text evidence="3">Lacks conserved residue(s) required for the propagation of feature annotation.</text>
</comment>
<dbReference type="Gene3D" id="2.60.120.290">
    <property type="entry name" value="Spermadhesin, CUB domain"/>
    <property type="match status" value="1"/>
</dbReference>
<feature type="domain" description="CUB" evidence="6">
    <location>
        <begin position="123"/>
        <end position="242"/>
    </location>
</feature>
<feature type="compositionally biased region" description="Pro residues" evidence="4">
    <location>
        <begin position="335"/>
        <end position="351"/>
    </location>
</feature>
<evidence type="ECO:0000256" key="3">
    <source>
        <dbReference type="PROSITE-ProRule" id="PRU00059"/>
    </source>
</evidence>
<evidence type="ECO:0000256" key="2">
    <source>
        <dbReference type="ARBA" id="ARBA00023157"/>
    </source>
</evidence>
<dbReference type="CTD" id="20249527"/>
<evidence type="ECO:0000256" key="5">
    <source>
        <dbReference type="SAM" id="Phobius"/>
    </source>
</evidence>
<keyword evidence="5" id="KW-1133">Transmembrane helix</keyword>
<dbReference type="PANTHER" id="PTHR24251:SF30">
    <property type="entry name" value="MEMBRANE FRIZZLED-RELATED PROTEIN"/>
    <property type="match status" value="1"/>
</dbReference>
<proteinExistence type="predicted"/>
<dbReference type="OrthoDB" id="6123416at2759"/>
<keyword evidence="5" id="KW-0472">Membrane</keyword>